<organism evidence="21 22">
    <name type="scientific">Quillaja saponaria</name>
    <name type="common">Soap bark tree</name>
    <dbReference type="NCBI Taxonomy" id="32244"/>
    <lineage>
        <taxon>Eukaryota</taxon>
        <taxon>Viridiplantae</taxon>
        <taxon>Streptophyta</taxon>
        <taxon>Embryophyta</taxon>
        <taxon>Tracheophyta</taxon>
        <taxon>Spermatophyta</taxon>
        <taxon>Magnoliopsida</taxon>
        <taxon>eudicotyledons</taxon>
        <taxon>Gunneridae</taxon>
        <taxon>Pentapetalae</taxon>
        <taxon>rosids</taxon>
        <taxon>fabids</taxon>
        <taxon>Fabales</taxon>
        <taxon>Quillajaceae</taxon>
        <taxon>Quillaja</taxon>
    </lineage>
</organism>
<dbReference type="Proteomes" id="UP001163823">
    <property type="component" value="Chromosome 9"/>
</dbReference>
<dbReference type="GO" id="GO:0004713">
    <property type="term" value="F:protein tyrosine kinase activity"/>
    <property type="evidence" value="ECO:0007669"/>
    <property type="project" value="InterPro"/>
</dbReference>
<evidence type="ECO:0000256" key="1">
    <source>
        <dbReference type="ARBA" id="ARBA00004479"/>
    </source>
</evidence>
<evidence type="ECO:0000256" key="10">
    <source>
        <dbReference type="ARBA" id="ARBA00022840"/>
    </source>
</evidence>
<keyword evidence="15" id="KW-0325">Glycoprotein</keyword>
<evidence type="ECO:0000256" key="4">
    <source>
        <dbReference type="ARBA" id="ARBA00022536"/>
    </source>
</evidence>
<keyword evidence="6 19" id="KW-0812">Transmembrane</keyword>
<keyword evidence="13" id="KW-1015">Disulfide bond</keyword>
<sequence>MKKQNNLSLMGTVLLSVSAFLILVLLGALYLVFSIYQKKLKRYQRIPDRFGDTNLHCFTYKELEKATNGLKEELGRGAFGIVYKGDINMSSTALMAVKRLTTIVQVDGDKEFENEVNVIGQTHHKNLVRLLGFCKEGPQRLLVYEYMSNGTLASFLLADSKPTWKKRIQIAIGIARGLLYLHEECSTQIIHCDIKP</sequence>
<feature type="transmembrane region" description="Helical" evidence="19">
    <location>
        <begin position="12"/>
        <end position="36"/>
    </location>
</feature>
<keyword evidence="11 19" id="KW-1133">Transmembrane helix</keyword>
<proteinExistence type="predicted"/>
<dbReference type="InterPro" id="IPR000719">
    <property type="entry name" value="Prot_kinase_dom"/>
</dbReference>
<keyword evidence="7" id="KW-0732">Signal</keyword>
<evidence type="ECO:0000256" key="5">
    <source>
        <dbReference type="ARBA" id="ARBA00022679"/>
    </source>
</evidence>
<evidence type="ECO:0000256" key="17">
    <source>
        <dbReference type="ARBA" id="ARBA00048679"/>
    </source>
</evidence>
<evidence type="ECO:0000256" key="13">
    <source>
        <dbReference type="ARBA" id="ARBA00023157"/>
    </source>
</evidence>
<keyword evidence="10 18" id="KW-0067">ATP-binding</keyword>
<keyword evidence="22" id="KW-1185">Reference proteome</keyword>
<dbReference type="InterPro" id="IPR001245">
    <property type="entry name" value="Ser-Thr/Tyr_kinase_cat_dom"/>
</dbReference>
<evidence type="ECO:0000259" key="20">
    <source>
        <dbReference type="PROSITE" id="PS50011"/>
    </source>
</evidence>
<dbReference type="InterPro" id="IPR011009">
    <property type="entry name" value="Kinase-like_dom_sf"/>
</dbReference>
<feature type="binding site" evidence="18">
    <location>
        <position position="98"/>
    </location>
    <ligand>
        <name>ATP</name>
        <dbReference type="ChEBI" id="CHEBI:30616"/>
    </ligand>
</feature>
<dbReference type="PROSITE" id="PS50011">
    <property type="entry name" value="PROTEIN_KINASE_DOM"/>
    <property type="match status" value="1"/>
</dbReference>
<evidence type="ECO:0000256" key="3">
    <source>
        <dbReference type="ARBA" id="ARBA00022527"/>
    </source>
</evidence>
<evidence type="ECO:0000256" key="14">
    <source>
        <dbReference type="ARBA" id="ARBA00023170"/>
    </source>
</evidence>
<dbReference type="EMBL" id="JARAOO010000009">
    <property type="protein sequence ID" value="KAJ7957411.1"/>
    <property type="molecule type" value="Genomic_DNA"/>
</dbReference>
<feature type="domain" description="Protein kinase" evidence="20">
    <location>
        <begin position="68"/>
        <end position="196"/>
    </location>
</feature>
<comment type="subcellular location">
    <subcellularLocation>
        <location evidence="1">Membrane</location>
        <topology evidence="1">Single-pass type I membrane protein</topology>
    </subcellularLocation>
</comment>
<evidence type="ECO:0000256" key="6">
    <source>
        <dbReference type="ARBA" id="ARBA00022692"/>
    </source>
</evidence>
<dbReference type="EC" id="2.7.11.1" evidence="2"/>
<dbReference type="GO" id="GO:0004674">
    <property type="term" value="F:protein serine/threonine kinase activity"/>
    <property type="evidence" value="ECO:0007669"/>
    <property type="project" value="UniProtKB-KW"/>
</dbReference>
<keyword evidence="12 19" id="KW-0472">Membrane</keyword>
<evidence type="ECO:0000313" key="21">
    <source>
        <dbReference type="EMBL" id="KAJ7957411.1"/>
    </source>
</evidence>
<dbReference type="GO" id="GO:0005524">
    <property type="term" value="F:ATP binding"/>
    <property type="evidence" value="ECO:0007669"/>
    <property type="project" value="UniProtKB-UniRule"/>
</dbReference>
<keyword evidence="9 21" id="KW-0418">Kinase</keyword>
<dbReference type="GO" id="GO:0016020">
    <property type="term" value="C:membrane"/>
    <property type="evidence" value="ECO:0007669"/>
    <property type="project" value="UniProtKB-SubCell"/>
</dbReference>
<dbReference type="AlphaFoldDB" id="A0AAD7LFT4"/>
<evidence type="ECO:0000256" key="7">
    <source>
        <dbReference type="ARBA" id="ARBA00022729"/>
    </source>
</evidence>
<dbReference type="PROSITE" id="PS00107">
    <property type="entry name" value="PROTEIN_KINASE_ATP"/>
    <property type="match status" value="1"/>
</dbReference>
<reference evidence="21" key="1">
    <citation type="journal article" date="2023" name="Science">
        <title>Elucidation of the pathway for biosynthesis of saponin adjuvants from the soapbark tree.</title>
        <authorList>
            <person name="Reed J."/>
            <person name="Orme A."/>
            <person name="El-Demerdash A."/>
            <person name="Owen C."/>
            <person name="Martin L.B.B."/>
            <person name="Misra R.C."/>
            <person name="Kikuchi S."/>
            <person name="Rejzek M."/>
            <person name="Martin A.C."/>
            <person name="Harkess A."/>
            <person name="Leebens-Mack J."/>
            <person name="Louveau T."/>
            <person name="Stephenson M.J."/>
            <person name="Osbourn A."/>
        </authorList>
    </citation>
    <scope>NUCLEOTIDE SEQUENCE</scope>
    <source>
        <strain evidence="21">S10</strain>
    </source>
</reference>
<dbReference type="Gene3D" id="3.30.200.20">
    <property type="entry name" value="Phosphorylase Kinase, domain 1"/>
    <property type="match status" value="1"/>
</dbReference>
<evidence type="ECO:0000256" key="19">
    <source>
        <dbReference type="SAM" id="Phobius"/>
    </source>
</evidence>
<dbReference type="SMART" id="SM00219">
    <property type="entry name" value="TyrKc"/>
    <property type="match status" value="1"/>
</dbReference>
<evidence type="ECO:0000256" key="16">
    <source>
        <dbReference type="ARBA" id="ARBA00047899"/>
    </source>
</evidence>
<dbReference type="PANTHER" id="PTHR47976">
    <property type="entry name" value="G-TYPE LECTIN S-RECEPTOR-LIKE SERINE/THREONINE-PROTEIN KINASE SD2-5"/>
    <property type="match status" value="1"/>
</dbReference>
<dbReference type="InterPro" id="IPR051343">
    <property type="entry name" value="G-type_lectin_kinases/EP1-like"/>
</dbReference>
<dbReference type="KEGG" id="qsa:O6P43_023719"/>
<dbReference type="InterPro" id="IPR017441">
    <property type="entry name" value="Protein_kinase_ATP_BS"/>
</dbReference>
<evidence type="ECO:0000256" key="9">
    <source>
        <dbReference type="ARBA" id="ARBA00022777"/>
    </source>
</evidence>
<evidence type="ECO:0000313" key="22">
    <source>
        <dbReference type="Proteomes" id="UP001163823"/>
    </source>
</evidence>
<evidence type="ECO:0000256" key="8">
    <source>
        <dbReference type="ARBA" id="ARBA00022741"/>
    </source>
</evidence>
<keyword evidence="14 21" id="KW-0675">Receptor</keyword>
<comment type="caution">
    <text evidence="21">The sequence shown here is derived from an EMBL/GenBank/DDBJ whole genome shotgun (WGS) entry which is preliminary data.</text>
</comment>
<accession>A0AAD7LFT4</accession>
<dbReference type="FunFam" id="3.30.200.20:FF:000059">
    <property type="entry name" value="S-receptor-like serine/threonine-protein kinase"/>
    <property type="match status" value="1"/>
</dbReference>
<evidence type="ECO:0000256" key="11">
    <source>
        <dbReference type="ARBA" id="ARBA00022989"/>
    </source>
</evidence>
<protein>
    <recommendedName>
        <fullName evidence="2">non-specific serine/threonine protein kinase</fullName>
        <ecNumber evidence="2">2.7.11.1</ecNumber>
    </recommendedName>
</protein>
<keyword evidence="4" id="KW-0245">EGF-like domain</keyword>
<comment type="catalytic activity">
    <reaction evidence="16">
        <text>L-threonyl-[protein] + ATP = O-phospho-L-threonyl-[protein] + ADP + H(+)</text>
        <dbReference type="Rhea" id="RHEA:46608"/>
        <dbReference type="Rhea" id="RHEA-COMP:11060"/>
        <dbReference type="Rhea" id="RHEA-COMP:11605"/>
        <dbReference type="ChEBI" id="CHEBI:15378"/>
        <dbReference type="ChEBI" id="CHEBI:30013"/>
        <dbReference type="ChEBI" id="CHEBI:30616"/>
        <dbReference type="ChEBI" id="CHEBI:61977"/>
        <dbReference type="ChEBI" id="CHEBI:456216"/>
        <dbReference type="EC" id="2.7.11.1"/>
    </reaction>
</comment>
<name>A0AAD7LFT4_QUISA</name>
<dbReference type="InterPro" id="IPR020635">
    <property type="entry name" value="Tyr_kinase_cat_dom"/>
</dbReference>
<dbReference type="SUPFAM" id="SSF56112">
    <property type="entry name" value="Protein kinase-like (PK-like)"/>
    <property type="match status" value="1"/>
</dbReference>
<evidence type="ECO:0000256" key="18">
    <source>
        <dbReference type="PROSITE-ProRule" id="PRU10141"/>
    </source>
</evidence>
<dbReference type="Gene3D" id="1.10.510.10">
    <property type="entry name" value="Transferase(Phosphotransferase) domain 1"/>
    <property type="match status" value="1"/>
</dbReference>
<evidence type="ECO:0000256" key="2">
    <source>
        <dbReference type="ARBA" id="ARBA00012513"/>
    </source>
</evidence>
<comment type="catalytic activity">
    <reaction evidence="17">
        <text>L-seryl-[protein] + ATP = O-phospho-L-seryl-[protein] + ADP + H(+)</text>
        <dbReference type="Rhea" id="RHEA:17989"/>
        <dbReference type="Rhea" id="RHEA-COMP:9863"/>
        <dbReference type="Rhea" id="RHEA-COMP:11604"/>
        <dbReference type="ChEBI" id="CHEBI:15378"/>
        <dbReference type="ChEBI" id="CHEBI:29999"/>
        <dbReference type="ChEBI" id="CHEBI:30616"/>
        <dbReference type="ChEBI" id="CHEBI:83421"/>
        <dbReference type="ChEBI" id="CHEBI:456216"/>
        <dbReference type="EC" id="2.7.11.1"/>
    </reaction>
</comment>
<gene>
    <name evidence="21" type="ORF">O6P43_023719</name>
</gene>
<evidence type="ECO:0000256" key="15">
    <source>
        <dbReference type="ARBA" id="ARBA00023180"/>
    </source>
</evidence>
<keyword evidence="8 18" id="KW-0547">Nucleotide-binding</keyword>
<dbReference type="PANTHER" id="PTHR47976:SF15">
    <property type="entry name" value="G-TYPE LECTIN S-RECEPTOR-LIKE SERINE_THREONINE-PROTEIN KINASE RLK1"/>
    <property type="match status" value="1"/>
</dbReference>
<dbReference type="Pfam" id="PF07714">
    <property type="entry name" value="PK_Tyr_Ser-Thr"/>
    <property type="match status" value="1"/>
</dbReference>
<keyword evidence="5" id="KW-0808">Transferase</keyword>
<keyword evidence="3" id="KW-0723">Serine/threonine-protein kinase</keyword>
<evidence type="ECO:0000256" key="12">
    <source>
        <dbReference type="ARBA" id="ARBA00023136"/>
    </source>
</evidence>